<dbReference type="EMBL" id="GGEC01032782">
    <property type="protein sequence ID" value="MBX13266.1"/>
    <property type="molecule type" value="Transcribed_RNA"/>
</dbReference>
<organism evidence="1">
    <name type="scientific">Rhizophora mucronata</name>
    <name type="common">Asiatic mangrove</name>
    <dbReference type="NCBI Taxonomy" id="61149"/>
    <lineage>
        <taxon>Eukaryota</taxon>
        <taxon>Viridiplantae</taxon>
        <taxon>Streptophyta</taxon>
        <taxon>Embryophyta</taxon>
        <taxon>Tracheophyta</taxon>
        <taxon>Spermatophyta</taxon>
        <taxon>Magnoliopsida</taxon>
        <taxon>eudicotyledons</taxon>
        <taxon>Gunneridae</taxon>
        <taxon>Pentapetalae</taxon>
        <taxon>rosids</taxon>
        <taxon>fabids</taxon>
        <taxon>Malpighiales</taxon>
        <taxon>Rhizophoraceae</taxon>
        <taxon>Rhizophora</taxon>
    </lineage>
</organism>
<reference evidence="1" key="1">
    <citation type="submission" date="2018-02" db="EMBL/GenBank/DDBJ databases">
        <title>Rhizophora mucronata_Transcriptome.</title>
        <authorList>
            <person name="Meera S.P."/>
            <person name="Sreeshan A."/>
            <person name="Augustine A."/>
        </authorList>
    </citation>
    <scope>NUCLEOTIDE SEQUENCE</scope>
    <source>
        <tissue evidence="1">Leaf</tissue>
    </source>
</reference>
<evidence type="ECO:0000313" key="1">
    <source>
        <dbReference type="EMBL" id="MBX13266.1"/>
    </source>
</evidence>
<sequence length="9" mass="1267">MHKKTFRYR</sequence>
<name>A0A2P2L5Q6_RHIMU</name>
<proteinExistence type="predicted"/>
<protein>
    <submittedName>
        <fullName evidence="1">Putative disease resistance RPP13-like protein 1 isoform X1</fullName>
    </submittedName>
</protein>
<accession>A0A2P2L5Q6</accession>